<dbReference type="GO" id="GO:0004386">
    <property type="term" value="F:helicase activity"/>
    <property type="evidence" value="ECO:0007669"/>
    <property type="project" value="UniProtKB-KW"/>
</dbReference>
<keyword evidence="8" id="KW-0175">Coiled coil</keyword>
<organism evidence="13">
    <name type="scientific">Guillardia theta</name>
    <name type="common">Cryptophyte</name>
    <name type="synonym">Cryptomonas phi</name>
    <dbReference type="NCBI Taxonomy" id="55529"/>
    <lineage>
        <taxon>Eukaryota</taxon>
        <taxon>Cryptophyceae</taxon>
        <taxon>Pyrenomonadales</taxon>
        <taxon>Geminigeraceae</taxon>
        <taxon>Guillardia</taxon>
    </lineage>
</organism>
<feature type="domain" description="Helicase ATP-binding" evidence="11">
    <location>
        <begin position="430"/>
        <end position="598"/>
    </location>
</feature>
<dbReference type="PROSITE" id="PS51194">
    <property type="entry name" value="HELICASE_CTER"/>
    <property type="match status" value="1"/>
</dbReference>
<dbReference type="InterPro" id="IPR000330">
    <property type="entry name" value="SNF2_N"/>
</dbReference>
<evidence type="ECO:0000256" key="3">
    <source>
        <dbReference type="ARBA" id="ARBA00007025"/>
    </source>
</evidence>
<accession>A0A7S4KEV5</accession>
<dbReference type="EMBL" id="HBKN01014749">
    <property type="protein sequence ID" value="CAE2291866.1"/>
    <property type="molecule type" value="Transcribed_RNA"/>
</dbReference>
<proteinExistence type="inferred from homology"/>
<dbReference type="SMART" id="SM00490">
    <property type="entry name" value="HELICc"/>
    <property type="match status" value="1"/>
</dbReference>
<dbReference type="Gene3D" id="3.40.50.10810">
    <property type="entry name" value="Tandem AAA-ATPase domain"/>
    <property type="match status" value="1"/>
</dbReference>
<dbReference type="GO" id="GO:0009507">
    <property type="term" value="C:chloroplast"/>
    <property type="evidence" value="ECO:0007669"/>
    <property type="project" value="UniProtKB-SubCell"/>
</dbReference>
<dbReference type="Gene3D" id="3.40.50.300">
    <property type="entry name" value="P-loop containing nucleotide triphosphate hydrolases"/>
    <property type="match status" value="1"/>
</dbReference>
<dbReference type="Pfam" id="PF00271">
    <property type="entry name" value="Helicase_C"/>
    <property type="match status" value="1"/>
</dbReference>
<feature type="region of interest" description="Disordered" evidence="10">
    <location>
        <begin position="1076"/>
        <end position="1120"/>
    </location>
</feature>
<protein>
    <submittedName>
        <fullName evidence="13">Uncharacterized protein</fullName>
    </submittedName>
</protein>
<dbReference type="GO" id="GO:0005634">
    <property type="term" value="C:nucleus"/>
    <property type="evidence" value="ECO:0007669"/>
    <property type="project" value="UniProtKB-SubCell"/>
</dbReference>
<evidence type="ECO:0000256" key="10">
    <source>
        <dbReference type="SAM" id="MobiDB-lite"/>
    </source>
</evidence>
<dbReference type="Pfam" id="PF00176">
    <property type="entry name" value="SNF2-rel_dom"/>
    <property type="match status" value="1"/>
</dbReference>
<evidence type="ECO:0000256" key="2">
    <source>
        <dbReference type="ARBA" id="ARBA00004229"/>
    </source>
</evidence>
<evidence type="ECO:0000256" key="4">
    <source>
        <dbReference type="ARBA" id="ARBA00022741"/>
    </source>
</evidence>
<gene>
    <name evidence="13" type="ORF">GTHE00462_LOCUS11475</name>
</gene>
<dbReference type="InterPro" id="IPR014001">
    <property type="entry name" value="Helicase_ATP-bd"/>
</dbReference>
<dbReference type="InterPro" id="IPR027417">
    <property type="entry name" value="P-loop_NTPase"/>
</dbReference>
<reference evidence="13" key="1">
    <citation type="submission" date="2021-01" db="EMBL/GenBank/DDBJ databases">
        <authorList>
            <person name="Corre E."/>
            <person name="Pelletier E."/>
            <person name="Niang G."/>
            <person name="Scheremetjew M."/>
            <person name="Finn R."/>
            <person name="Kale V."/>
            <person name="Holt S."/>
            <person name="Cochrane G."/>
            <person name="Meng A."/>
            <person name="Brown T."/>
            <person name="Cohen L."/>
        </authorList>
    </citation>
    <scope>NUCLEOTIDE SEQUENCE</scope>
    <source>
        <strain evidence="13">CCMP 2712</strain>
    </source>
</reference>
<dbReference type="InterPro" id="IPR001650">
    <property type="entry name" value="Helicase_C-like"/>
</dbReference>
<feature type="compositionally biased region" description="Basic and acidic residues" evidence="10">
    <location>
        <begin position="17"/>
        <end position="26"/>
    </location>
</feature>
<feature type="domain" description="Helicase C-terminal" evidence="12">
    <location>
        <begin position="739"/>
        <end position="903"/>
    </location>
</feature>
<evidence type="ECO:0000256" key="6">
    <source>
        <dbReference type="ARBA" id="ARBA00022806"/>
    </source>
</evidence>
<dbReference type="PROSITE" id="PS51192">
    <property type="entry name" value="HELICASE_ATP_BIND_1"/>
    <property type="match status" value="1"/>
</dbReference>
<comment type="subcellular location">
    <subcellularLocation>
        <location evidence="1">Nucleus</location>
    </subcellularLocation>
    <subcellularLocation>
        <location evidence="2">Plastid</location>
        <location evidence="2">Chloroplast</location>
    </subcellularLocation>
</comment>
<keyword evidence="4" id="KW-0547">Nucleotide-binding</keyword>
<dbReference type="InterPro" id="IPR038718">
    <property type="entry name" value="SNF2-like_sf"/>
</dbReference>
<evidence type="ECO:0000313" key="13">
    <source>
        <dbReference type="EMBL" id="CAE2291866.1"/>
    </source>
</evidence>
<dbReference type="GO" id="GO:0005524">
    <property type="term" value="F:ATP binding"/>
    <property type="evidence" value="ECO:0007669"/>
    <property type="project" value="UniProtKB-KW"/>
</dbReference>
<dbReference type="SMART" id="SM00487">
    <property type="entry name" value="DEXDc"/>
    <property type="match status" value="1"/>
</dbReference>
<keyword evidence="6" id="KW-0347">Helicase</keyword>
<feature type="region of interest" description="Disordered" evidence="10">
    <location>
        <begin position="1"/>
        <end position="26"/>
    </location>
</feature>
<dbReference type="GO" id="GO:0016787">
    <property type="term" value="F:hydrolase activity"/>
    <property type="evidence" value="ECO:0007669"/>
    <property type="project" value="UniProtKB-KW"/>
</dbReference>
<keyword evidence="9" id="KW-0539">Nucleus</keyword>
<evidence type="ECO:0000256" key="1">
    <source>
        <dbReference type="ARBA" id="ARBA00004123"/>
    </source>
</evidence>
<evidence type="ECO:0000256" key="7">
    <source>
        <dbReference type="ARBA" id="ARBA00022840"/>
    </source>
</evidence>
<keyword evidence="5" id="KW-0378">Hydrolase</keyword>
<sequence length="1120" mass="129108">MREKRHPLSDQPSSSRRALDKRSERRDDTLVRAQLKAQLKALSLLQRDLPVPLPVLAEARGASTPSFCTRDKRPVHPFNLEDFLTSTLNHLDAGTKPSDEAKVLPLDRHNRPSIEFLKEVANKSTSHFQSHMKAREEMLARTPTANMPLHVAERVEREKMMLKLYNLQQEVRDCLLSCHVDQAIPSYENMNVLHKYDEKANVTQEEYEKQWEATRKQYEDRFQVNRRKLFLDDMSRTQRDFLAFHNNVKRLREQICKGIRQWHKNAEKLRDKEKLDRLAALKANDFDRYREYVKSAKNERLNELISKTDLYLSMLANKMSRASKTLAGGASDQSAGALLELDHQILPSNAEDENESESTKNTNEDQEEAKSEKDEAAPPQTDVKGPVSTKSVEQALQHVVKEVVFEQPSIMGGPELKLKPYQIQGVQWLVSLYNNNLSGILADEMGLGKTIQVIGLLTYIIESKGDNGPFMIIAPLSTITNWAIEFSRWAPGLEVIVYKGNKDVRRNLFRSKMKSGGFQVLIVQYEMAMKSEDMRNLKTFTWSYIIVDEGHRLKNKDSKLFIVLSKEYTSKRKLILTGTPLQNNITELWNLLNFLLPHVFDTDQDFKTWFSKPFAIANDDEEEQEASLEEQMVLINRLHQVLRPFMLRRVKTDKDLQLSMPENREVIIKCSLSGLQSIMYRQLQHAVLRSRDEKGNVTAKAYNNIIVRLRQVCNHPYLLDEQWDLGEENIVRVCGKFDVLDRILPKLKAAGHRVLIYSQMVRLLEILETYVKEKDYVYNKLIGATASDDRATLIEEFNKEDSEIFIFLLSTRAGGQGVNLQTADTVIIFDSDWNPMMDEQAKARINRIGQKKQTLVIRLMTPGTVEERMINRANARLRMGDLVIESGVFKVGANSKDAQEVLKKKLDEEDILADIGKIDAEVARDEEINELIMRSEEEYELWQQMDVEREKQQDGKQRPRLMQESEVPEELLGDKIAEGDRVILLDSRVGNVVKKAEGLDWEVALDDGQVEVVNRTSMALVPEVVEEDSDAAKLGRRRTVNRAHSVSHHGLTDAEFTKCLEEERDIEEFARLKRERMDRKLSDRSKRRRSSEGIDSTENGSARRPKRRRRYEDQSGDSDE</sequence>
<dbReference type="PANTHER" id="PTHR10799">
    <property type="entry name" value="SNF2/RAD54 HELICASE FAMILY"/>
    <property type="match status" value="1"/>
</dbReference>
<evidence type="ECO:0000259" key="12">
    <source>
        <dbReference type="PROSITE" id="PS51194"/>
    </source>
</evidence>
<name>A0A7S4KEV5_GUITH</name>
<comment type="similarity">
    <text evidence="3">Belongs to the SNF2/RAD54 helicase family.</text>
</comment>
<dbReference type="CDD" id="cd18793">
    <property type="entry name" value="SF2_C_SNF"/>
    <property type="match status" value="1"/>
</dbReference>
<keyword evidence="7" id="KW-0067">ATP-binding</keyword>
<evidence type="ECO:0000259" key="11">
    <source>
        <dbReference type="PROSITE" id="PS51192"/>
    </source>
</evidence>
<evidence type="ECO:0000256" key="5">
    <source>
        <dbReference type="ARBA" id="ARBA00022801"/>
    </source>
</evidence>
<evidence type="ECO:0000256" key="8">
    <source>
        <dbReference type="ARBA" id="ARBA00023054"/>
    </source>
</evidence>
<dbReference type="InterPro" id="IPR049730">
    <property type="entry name" value="SNF2/RAD54-like_C"/>
</dbReference>
<dbReference type="SUPFAM" id="SSF52540">
    <property type="entry name" value="P-loop containing nucleoside triphosphate hydrolases"/>
    <property type="match status" value="2"/>
</dbReference>
<dbReference type="AlphaFoldDB" id="A0A7S4KEV5"/>
<feature type="region of interest" description="Disordered" evidence="10">
    <location>
        <begin position="348"/>
        <end position="389"/>
    </location>
</feature>
<dbReference type="FunFam" id="3.40.50.10810:FF:000015">
    <property type="entry name" value="lymphoid-specific helicase isoform X1"/>
    <property type="match status" value="1"/>
</dbReference>
<evidence type="ECO:0000256" key="9">
    <source>
        <dbReference type="ARBA" id="ARBA00023242"/>
    </source>
</evidence>